<evidence type="ECO:0000313" key="2">
    <source>
        <dbReference type="Proteomes" id="UP000189337"/>
    </source>
</evidence>
<accession>A0AB73M4A2</accession>
<reference evidence="1 2" key="1">
    <citation type="submission" date="2017-01" db="EMBL/GenBank/DDBJ databases">
        <title>Comparative genomic analysis of Brazilian Leptospira santarosai.</title>
        <authorList>
            <person name="Moreno L.Z."/>
            <person name="Miraglia F."/>
            <person name="Kremer F.S."/>
            <person name="Eslabao M.R."/>
            <person name="Lilenbaum W."/>
            <person name="Dellagostin O.A."/>
            <person name="Moreno A.M."/>
        </authorList>
    </citation>
    <scope>NUCLEOTIDE SEQUENCE [LARGE SCALE GENOMIC DNA]</scope>
    <source>
        <strain evidence="1 2">M52/8-19</strain>
    </source>
</reference>
<organism evidence="1 2">
    <name type="scientific">Leptospira santarosai</name>
    <dbReference type="NCBI Taxonomy" id="28183"/>
    <lineage>
        <taxon>Bacteria</taxon>
        <taxon>Pseudomonadati</taxon>
        <taxon>Spirochaetota</taxon>
        <taxon>Spirochaetia</taxon>
        <taxon>Leptospirales</taxon>
        <taxon>Leptospiraceae</taxon>
        <taxon>Leptospira</taxon>
    </lineage>
</organism>
<sequence length="110" mass="12325">MTLFQGRLNMRKKIYCSSWGHHIRTCPKGNLSLALWSLDRTEPETRSLESVSLSFQTRSYRTTLGSEMLSSGSVSLSFQTRSYRTTLGSEMLSSGSVSLSSVEAKCWLFA</sequence>
<name>A0AB73M4A2_9LEPT</name>
<dbReference type="Proteomes" id="UP000189337">
    <property type="component" value="Unassembled WGS sequence"/>
</dbReference>
<gene>
    <name evidence="1" type="ORF">BWD14_10145</name>
</gene>
<dbReference type="EMBL" id="MTSU01000008">
    <property type="protein sequence ID" value="ONF92989.1"/>
    <property type="molecule type" value="Genomic_DNA"/>
</dbReference>
<evidence type="ECO:0000313" key="1">
    <source>
        <dbReference type="EMBL" id="ONF92989.1"/>
    </source>
</evidence>
<proteinExistence type="predicted"/>
<protein>
    <submittedName>
        <fullName evidence="1">Uncharacterized protein</fullName>
    </submittedName>
</protein>
<comment type="caution">
    <text evidence="1">The sequence shown here is derived from an EMBL/GenBank/DDBJ whole genome shotgun (WGS) entry which is preliminary data.</text>
</comment>
<dbReference type="AlphaFoldDB" id="A0AB73M4A2"/>